<dbReference type="Gene3D" id="3.90.25.10">
    <property type="entry name" value="UDP-galactose 4-epimerase, domain 1"/>
    <property type="match status" value="1"/>
</dbReference>
<evidence type="ECO:0000256" key="1">
    <source>
        <dbReference type="ARBA" id="ARBA00022857"/>
    </source>
</evidence>
<reference evidence="4 5" key="1">
    <citation type="submission" date="2024-01" db="EMBL/GenBank/DDBJ databases">
        <authorList>
            <person name="Allen C."/>
            <person name="Tagirdzhanova G."/>
        </authorList>
    </citation>
    <scope>NUCLEOTIDE SEQUENCE [LARGE SCALE GENOMIC DNA]</scope>
</reference>
<dbReference type="SUPFAM" id="SSF51735">
    <property type="entry name" value="NAD(P)-binding Rossmann-fold domains"/>
    <property type="match status" value="1"/>
</dbReference>
<sequence>MSKILVVGATGVIGKVLVDAILNAREQFEAIGIFTSEATVESKKDLVESFKTRGAFIHTGDLYNDDDVLGVYKGYDTVVSAVGRFAIDKQVDLIALAERSPTIQRFIPSEYGTDIAFDASSATEKPHQKKLKVRAYLESDAVKRLKYSYIVTGPFADLFAGYMAAEPRVGNFDLDKKEAILAGDGHGPVGMTTVADVGRALIAVLKHPEATENRAVLVHSFVATPDELLKEYERQTGRPWAVSYTSMDELKKIEEDAWAAEHPVASIFTLRRIWAEGKTLYDKTDNEAIGLTKTDTLEMVIQANITSPQAAFQSGKL</sequence>
<dbReference type="EMBL" id="CAWUHB010000001">
    <property type="protein sequence ID" value="CAK7208913.1"/>
    <property type="molecule type" value="Genomic_DNA"/>
</dbReference>
<evidence type="ECO:0000313" key="4">
    <source>
        <dbReference type="EMBL" id="CAK7208913.1"/>
    </source>
</evidence>
<dbReference type="Proteomes" id="UP001642405">
    <property type="component" value="Unassembled WGS sequence"/>
</dbReference>
<organism evidence="4 5">
    <name type="scientific">Sporothrix curviconia</name>
    <dbReference type="NCBI Taxonomy" id="1260050"/>
    <lineage>
        <taxon>Eukaryota</taxon>
        <taxon>Fungi</taxon>
        <taxon>Dikarya</taxon>
        <taxon>Ascomycota</taxon>
        <taxon>Pezizomycotina</taxon>
        <taxon>Sordariomycetes</taxon>
        <taxon>Sordariomycetidae</taxon>
        <taxon>Ophiostomatales</taxon>
        <taxon>Ophiostomataceae</taxon>
        <taxon>Sporothrix</taxon>
    </lineage>
</organism>
<evidence type="ECO:0000256" key="2">
    <source>
        <dbReference type="ARBA" id="ARBA00023002"/>
    </source>
</evidence>
<dbReference type="InterPro" id="IPR051609">
    <property type="entry name" value="NmrA/Isoflavone_reductase-like"/>
</dbReference>
<keyword evidence="5" id="KW-1185">Reference proteome</keyword>
<dbReference type="Gene3D" id="3.40.50.720">
    <property type="entry name" value="NAD(P)-binding Rossmann-like Domain"/>
    <property type="match status" value="1"/>
</dbReference>
<gene>
    <name evidence="4" type="ORF">SCUCBS95973_000274</name>
</gene>
<evidence type="ECO:0000313" key="5">
    <source>
        <dbReference type="Proteomes" id="UP001642405"/>
    </source>
</evidence>
<dbReference type="InterPro" id="IPR036291">
    <property type="entry name" value="NAD(P)-bd_dom_sf"/>
</dbReference>
<dbReference type="Pfam" id="PF05368">
    <property type="entry name" value="NmrA"/>
    <property type="match status" value="1"/>
</dbReference>
<proteinExistence type="predicted"/>
<dbReference type="PANTHER" id="PTHR47706">
    <property type="entry name" value="NMRA-LIKE FAMILY PROTEIN"/>
    <property type="match status" value="1"/>
</dbReference>
<dbReference type="PANTHER" id="PTHR47706:SF11">
    <property type="entry name" value="ISOFLAVONE REDUCTASE FAMILY PROTEIN (AFU_ORTHOLOGUE AFUA_1G12510)"/>
    <property type="match status" value="1"/>
</dbReference>
<name>A0ABP0ANV2_9PEZI</name>
<accession>A0ABP0ANV2</accession>
<keyword evidence="1" id="KW-0521">NADP</keyword>
<keyword evidence="2" id="KW-0560">Oxidoreductase</keyword>
<dbReference type="InterPro" id="IPR008030">
    <property type="entry name" value="NmrA-like"/>
</dbReference>
<comment type="caution">
    <text evidence="4">The sequence shown here is derived from an EMBL/GenBank/DDBJ whole genome shotgun (WGS) entry which is preliminary data.</text>
</comment>
<evidence type="ECO:0000259" key="3">
    <source>
        <dbReference type="Pfam" id="PF05368"/>
    </source>
</evidence>
<protein>
    <recommendedName>
        <fullName evidence="3">NmrA-like domain-containing protein</fullName>
    </recommendedName>
</protein>
<feature type="domain" description="NmrA-like" evidence="3">
    <location>
        <begin position="2"/>
        <end position="253"/>
    </location>
</feature>